<dbReference type="InterPro" id="IPR004043">
    <property type="entry name" value="LCCL"/>
</dbReference>
<feature type="transmembrane region" description="Helical" evidence="2">
    <location>
        <begin position="425"/>
        <end position="446"/>
    </location>
</feature>
<protein>
    <recommendedName>
        <fullName evidence="3">LCCL domain-containing protein</fullName>
    </recommendedName>
</protein>
<keyword evidence="5" id="KW-1185">Reference proteome</keyword>
<feature type="transmembrane region" description="Helical" evidence="2">
    <location>
        <begin position="458"/>
        <end position="475"/>
    </location>
</feature>
<dbReference type="SUPFAM" id="SSF69848">
    <property type="entry name" value="LCCL domain"/>
    <property type="match status" value="1"/>
</dbReference>
<dbReference type="InParanoid" id="A0A2T3A8T4"/>
<dbReference type="OrthoDB" id="441660at2759"/>
<feature type="compositionally biased region" description="Basic and acidic residues" evidence="1">
    <location>
        <begin position="28"/>
        <end position="45"/>
    </location>
</feature>
<dbReference type="AlphaFoldDB" id="A0A2T3A8T4"/>
<dbReference type="EMBL" id="KZ678437">
    <property type="protein sequence ID" value="PSR85815.1"/>
    <property type="molecule type" value="Genomic_DNA"/>
</dbReference>
<reference evidence="4 5" key="1">
    <citation type="journal article" date="2018" name="Mycol. Prog.">
        <title>Coniella lustricola, a new species from submerged detritus.</title>
        <authorList>
            <person name="Raudabaugh D.B."/>
            <person name="Iturriaga T."/>
            <person name="Carver A."/>
            <person name="Mondo S."/>
            <person name="Pangilinan J."/>
            <person name="Lipzen A."/>
            <person name="He G."/>
            <person name="Amirebrahimi M."/>
            <person name="Grigoriev I.V."/>
            <person name="Miller A.N."/>
        </authorList>
    </citation>
    <scope>NUCLEOTIDE SEQUENCE [LARGE SCALE GENOMIC DNA]</scope>
    <source>
        <strain evidence="4 5">B22-T-1</strain>
    </source>
</reference>
<feature type="domain" description="LCCL" evidence="3">
    <location>
        <begin position="188"/>
        <end position="275"/>
    </location>
</feature>
<dbReference type="FunCoup" id="A0A2T3A8T4">
    <property type="interactions" value="5"/>
</dbReference>
<organism evidence="4 5">
    <name type="scientific">Coniella lustricola</name>
    <dbReference type="NCBI Taxonomy" id="2025994"/>
    <lineage>
        <taxon>Eukaryota</taxon>
        <taxon>Fungi</taxon>
        <taxon>Dikarya</taxon>
        <taxon>Ascomycota</taxon>
        <taxon>Pezizomycotina</taxon>
        <taxon>Sordariomycetes</taxon>
        <taxon>Sordariomycetidae</taxon>
        <taxon>Diaporthales</taxon>
        <taxon>Schizoparmaceae</taxon>
        <taxon>Coniella</taxon>
    </lineage>
</organism>
<feature type="compositionally biased region" description="Basic and acidic residues" evidence="1">
    <location>
        <begin position="1"/>
        <end position="19"/>
    </location>
</feature>
<accession>A0A2T3A8T4</accession>
<dbReference type="SMART" id="SM00603">
    <property type="entry name" value="LCCL"/>
    <property type="match status" value="1"/>
</dbReference>
<dbReference type="Pfam" id="PF03815">
    <property type="entry name" value="LCCL"/>
    <property type="match status" value="1"/>
</dbReference>
<feature type="transmembrane region" description="Helical" evidence="2">
    <location>
        <begin position="388"/>
        <end position="405"/>
    </location>
</feature>
<dbReference type="InterPro" id="IPR051957">
    <property type="entry name" value="CRISP-LCCL_domain"/>
</dbReference>
<gene>
    <name evidence="4" type="ORF">BD289DRAFT_433434</name>
</gene>
<dbReference type="Proteomes" id="UP000241462">
    <property type="component" value="Unassembled WGS sequence"/>
</dbReference>
<keyword evidence="2" id="KW-0812">Transmembrane</keyword>
<sequence length="695" mass="78157">MSSLDDHLGEENRLVDRPAHPSSPPVDTRSHPDAPIEGPRLHELQEGNPTSLPRFLEEENLSKHWKWIPYPVRKLGRSTMQWAQGPSSPVVFHITPLFPAIQHFPILLIDKYLPRRKHRTWALIGYILLWILTFALVKRQESNLTELASWGRPQEIGCGNYYWGRGNQCGLNGNGCRPFQGSGFAFRCPANCASYQLGEPRAVGDKQINYRPLVIGGPVNDTDSYGAYRADSFICGSAIHAGVISNAEGGCGIVKLVGRRSSYSGTTQNGVESIAFDSYFPKSYLFEESVQCKARDMRWSLLAVSVVFTTVLSLFTTSSSLFFFTIFSGVFWHVGLVSDPPTHSTFRELFTIILGKYLPVMFVAWVMYDKMGIRRTLSGLTAQVEKTVFWLGACWVGALDNYTLSPNIPINRLNAHDIKQQPGGVLALLLIVVLIFLIAVKQIWFFRQERRLIPYGKLYLGLVAGILLALLLGIWDLHLRIHHYFLALLLLTGTSMQTRPALLYQGLLIGLFINGIARWGWDPILQTSNALRGDGQLGSVLPKLRAGAPEIVLGEQLASITFRFEVPPERNIRLDGISLLVNDVERFKGYFDDDMDFEEREFTWYRHVEETRGEGENRGDAKGNTKEEEDKTGRGIKEYFRFAYLSGTRSLDYTKAGVWTEDYDWEHMKPGASSIDGDNGMNVKGASRGNLTMVD</sequence>
<evidence type="ECO:0000259" key="3">
    <source>
        <dbReference type="PROSITE" id="PS50820"/>
    </source>
</evidence>
<feature type="transmembrane region" description="Helical" evidence="2">
    <location>
        <begin position="301"/>
        <end position="329"/>
    </location>
</feature>
<feature type="transmembrane region" description="Helical" evidence="2">
    <location>
        <begin position="349"/>
        <end position="368"/>
    </location>
</feature>
<evidence type="ECO:0000313" key="5">
    <source>
        <dbReference type="Proteomes" id="UP000241462"/>
    </source>
</evidence>
<name>A0A2T3A8T4_9PEZI</name>
<proteinExistence type="predicted"/>
<evidence type="ECO:0000313" key="4">
    <source>
        <dbReference type="EMBL" id="PSR85815.1"/>
    </source>
</evidence>
<feature type="transmembrane region" description="Helical" evidence="2">
    <location>
        <begin position="121"/>
        <end position="137"/>
    </location>
</feature>
<evidence type="ECO:0000256" key="2">
    <source>
        <dbReference type="SAM" id="Phobius"/>
    </source>
</evidence>
<dbReference type="InterPro" id="IPR036609">
    <property type="entry name" value="LCCL_sf"/>
</dbReference>
<evidence type="ECO:0000256" key="1">
    <source>
        <dbReference type="SAM" id="MobiDB-lite"/>
    </source>
</evidence>
<dbReference type="STRING" id="2025994.A0A2T3A8T4"/>
<keyword evidence="2" id="KW-1133">Transmembrane helix</keyword>
<keyword evidence="2" id="KW-0472">Membrane</keyword>
<feature type="region of interest" description="Disordered" evidence="1">
    <location>
        <begin position="1"/>
        <end position="48"/>
    </location>
</feature>
<dbReference type="PROSITE" id="PS50820">
    <property type="entry name" value="LCCL"/>
    <property type="match status" value="1"/>
</dbReference>
<feature type="region of interest" description="Disordered" evidence="1">
    <location>
        <begin position="676"/>
        <end position="695"/>
    </location>
</feature>
<dbReference type="PANTHER" id="PTHR31331:SF8">
    <property type="entry name" value="LCCL DOMAIN PROTEIN (AFU_ORTHOLOGUE AFUA_5G02970)"/>
    <property type="match status" value="1"/>
</dbReference>
<dbReference type="Gene3D" id="2.170.130.20">
    <property type="entry name" value="LCCL-like domain"/>
    <property type="match status" value="1"/>
</dbReference>
<dbReference type="PANTHER" id="PTHR31331">
    <property type="entry name" value="LCCL DOMAIN PROTEIN (AFU_ORTHOLOGUE AFUA_5G08630)"/>
    <property type="match status" value="1"/>
</dbReference>